<sequence length="187" mass="21115">MKKIYFIMVILTACFCQAQQKTKKFTVEYLNMSAISITKNTEGYFSNYGFNESRSITNGFDVGISTLHGAKLFGYVSVMAGIGVDWNINKTFLATPFIVDLRLFSSKRTENSGFVYLQTGHNIKWNDTFNGDGVTAKMGIGGIFQYDGNTAYYIELYKKSRHIHLDELQNRGFYKTLGYGVSIGVIF</sequence>
<proteinExistence type="predicted"/>
<dbReference type="Proteomes" id="UP000320773">
    <property type="component" value="Unassembled WGS sequence"/>
</dbReference>
<organism evidence="2 3">
    <name type="scientific">Flavobacterium branchiophilum</name>
    <dbReference type="NCBI Taxonomy" id="55197"/>
    <lineage>
        <taxon>Bacteria</taxon>
        <taxon>Pseudomonadati</taxon>
        <taxon>Bacteroidota</taxon>
        <taxon>Flavobacteriia</taxon>
        <taxon>Flavobacteriales</taxon>
        <taxon>Flavobacteriaceae</taxon>
        <taxon>Flavobacterium</taxon>
    </lineage>
</organism>
<evidence type="ECO:0008006" key="4">
    <source>
        <dbReference type="Google" id="ProtNLM"/>
    </source>
</evidence>
<accession>A0A543G031</accession>
<reference evidence="2 3" key="1">
    <citation type="submission" date="2019-06" db="EMBL/GenBank/DDBJ databases">
        <title>Genomic Encyclopedia of Archaeal and Bacterial Type Strains, Phase II (KMG-II): from individual species to whole genera.</title>
        <authorList>
            <person name="Goeker M."/>
        </authorList>
    </citation>
    <scope>NUCLEOTIDE SEQUENCE [LARGE SCALE GENOMIC DNA]</scope>
    <source>
        <strain evidence="2 3">DSM 24789</strain>
    </source>
</reference>
<dbReference type="RefSeq" id="WP_014084635.1">
    <property type="nucleotide sequence ID" value="NZ_CBCSFI010000005.1"/>
</dbReference>
<feature type="chain" id="PRO_5022073666" description="Outer membrane protein beta-barrel domain-containing protein" evidence="1">
    <location>
        <begin position="19"/>
        <end position="187"/>
    </location>
</feature>
<dbReference type="EMBL" id="VFPJ01000001">
    <property type="protein sequence ID" value="TQM39437.1"/>
    <property type="molecule type" value="Genomic_DNA"/>
</dbReference>
<keyword evidence="1" id="KW-0732">Signal</keyword>
<evidence type="ECO:0000313" key="3">
    <source>
        <dbReference type="Proteomes" id="UP000320773"/>
    </source>
</evidence>
<feature type="signal peptide" evidence="1">
    <location>
        <begin position="1"/>
        <end position="18"/>
    </location>
</feature>
<evidence type="ECO:0000256" key="1">
    <source>
        <dbReference type="SAM" id="SignalP"/>
    </source>
</evidence>
<dbReference type="AlphaFoldDB" id="A0A543G031"/>
<protein>
    <recommendedName>
        <fullName evidence="4">Outer membrane protein beta-barrel domain-containing protein</fullName>
    </recommendedName>
</protein>
<evidence type="ECO:0000313" key="2">
    <source>
        <dbReference type="EMBL" id="TQM39437.1"/>
    </source>
</evidence>
<comment type="caution">
    <text evidence="2">The sequence shown here is derived from an EMBL/GenBank/DDBJ whole genome shotgun (WGS) entry which is preliminary data.</text>
</comment>
<name>A0A543G031_9FLAO</name>
<gene>
    <name evidence="2" type="ORF">BC670_0231</name>
</gene>